<evidence type="ECO:0008006" key="3">
    <source>
        <dbReference type="Google" id="ProtNLM"/>
    </source>
</evidence>
<keyword evidence="2" id="KW-1185">Reference proteome</keyword>
<protein>
    <recommendedName>
        <fullName evidence="3">SnoaL-like domain-containing protein</fullName>
    </recommendedName>
</protein>
<comment type="caution">
    <text evidence="1">The sequence shown here is derived from an EMBL/GenBank/DDBJ whole genome shotgun (WGS) entry which is preliminary data.</text>
</comment>
<dbReference type="InterPro" id="IPR032710">
    <property type="entry name" value="NTF2-like_dom_sf"/>
</dbReference>
<organism evidence="1 2">
    <name type="scientific">Ruixingdingia sedimenti</name>
    <dbReference type="NCBI Taxonomy" id="3073604"/>
    <lineage>
        <taxon>Bacteria</taxon>
        <taxon>Pseudomonadati</taxon>
        <taxon>Pseudomonadota</taxon>
        <taxon>Alphaproteobacteria</taxon>
        <taxon>Rhodobacterales</taxon>
        <taxon>Paracoccaceae</taxon>
        <taxon>Ruixingdingia</taxon>
    </lineage>
</organism>
<dbReference type="Proteomes" id="UP001247754">
    <property type="component" value="Unassembled WGS sequence"/>
</dbReference>
<evidence type="ECO:0000313" key="1">
    <source>
        <dbReference type="EMBL" id="MDR5654002.1"/>
    </source>
</evidence>
<sequence length="116" mass="12788">MRRTGHAEIEAHYRALRIGTFRHHATGVSVDVSPDAKVAEISSLFITSYRHALKGGLYEVRLGADAAGAWKIARLHITSSWGWHVADASIDYFGSFAPMTLRGGRPVVWGRTLADR</sequence>
<accession>A0ABU1FC99</accession>
<dbReference type="SUPFAM" id="SSF54427">
    <property type="entry name" value="NTF2-like"/>
    <property type="match status" value="1"/>
</dbReference>
<evidence type="ECO:0000313" key="2">
    <source>
        <dbReference type="Proteomes" id="UP001247754"/>
    </source>
</evidence>
<name>A0ABU1FC99_9RHOB</name>
<reference evidence="1 2" key="1">
    <citation type="submission" date="2023-09" db="EMBL/GenBank/DDBJ databases">
        <title>Xinfangfangia sedmenti sp. nov., isolated the sedment.</title>
        <authorList>
            <person name="Xu L."/>
        </authorList>
    </citation>
    <scope>NUCLEOTIDE SEQUENCE [LARGE SCALE GENOMIC DNA]</scope>
    <source>
        <strain evidence="1 2">LG-4</strain>
    </source>
</reference>
<proteinExistence type="predicted"/>
<dbReference type="RefSeq" id="WP_310458177.1">
    <property type="nucleotide sequence ID" value="NZ_JAVKPH010000020.1"/>
</dbReference>
<dbReference type="EMBL" id="JAVKPH010000020">
    <property type="protein sequence ID" value="MDR5654002.1"/>
    <property type="molecule type" value="Genomic_DNA"/>
</dbReference>
<dbReference type="Gene3D" id="3.10.450.50">
    <property type="match status" value="1"/>
</dbReference>
<gene>
    <name evidence="1" type="ORF">RGD00_15415</name>
</gene>